<evidence type="ECO:0000313" key="2">
    <source>
        <dbReference type="EMBL" id="KAK6169169.1"/>
    </source>
</evidence>
<keyword evidence="3" id="KW-1185">Reference proteome</keyword>
<evidence type="ECO:0000256" key="1">
    <source>
        <dbReference type="SAM" id="SignalP"/>
    </source>
</evidence>
<proteinExistence type="predicted"/>
<reference evidence="2 3" key="1">
    <citation type="submission" date="2024-01" db="EMBL/GenBank/DDBJ databases">
        <title>The genome of the rayed Mediterranean limpet Patella caerulea (Linnaeus, 1758).</title>
        <authorList>
            <person name="Anh-Thu Weber A."/>
            <person name="Halstead-Nussloch G."/>
        </authorList>
    </citation>
    <scope>NUCLEOTIDE SEQUENCE [LARGE SCALE GENOMIC DNA]</scope>
    <source>
        <strain evidence="2">AATW-2023a</strain>
        <tissue evidence="2">Whole specimen</tissue>
    </source>
</reference>
<keyword evidence="1" id="KW-0732">Signal</keyword>
<evidence type="ECO:0008006" key="4">
    <source>
        <dbReference type="Google" id="ProtNLM"/>
    </source>
</evidence>
<feature type="chain" id="PRO_5042905298" description="EF-hand domain-containing protein" evidence="1">
    <location>
        <begin position="21"/>
        <end position="129"/>
    </location>
</feature>
<gene>
    <name evidence="2" type="ORF">SNE40_020269</name>
</gene>
<organism evidence="2 3">
    <name type="scientific">Patella caerulea</name>
    <name type="common">Rayed Mediterranean limpet</name>
    <dbReference type="NCBI Taxonomy" id="87958"/>
    <lineage>
        <taxon>Eukaryota</taxon>
        <taxon>Metazoa</taxon>
        <taxon>Spiralia</taxon>
        <taxon>Lophotrochozoa</taxon>
        <taxon>Mollusca</taxon>
        <taxon>Gastropoda</taxon>
        <taxon>Patellogastropoda</taxon>
        <taxon>Patelloidea</taxon>
        <taxon>Patellidae</taxon>
        <taxon>Patella</taxon>
    </lineage>
</organism>
<sequence>MYQSHLIAFLLTAMVMTSKGSISFPGIANGMMQLMNHGFGGSRPGESPMMPRECDELLIPLLREIIEQRSRAGDDGGVVSAKQYYMTLHNAIVQPGYGCEVDVLREVICLDKNRNGQMEEKELIENLQN</sequence>
<name>A0AAN8GJX9_PATCE</name>
<protein>
    <recommendedName>
        <fullName evidence="4">EF-hand domain-containing protein</fullName>
    </recommendedName>
</protein>
<dbReference type="EMBL" id="JAZGQO010000015">
    <property type="protein sequence ID" value="KAK6169169.1"/>
    <property type="molecule type" value="Genomic_DNA"/>
</dbReference>
<feature type="signal peptide" evidence="1">
    <location>
        <begin position="1"/>
        <end position="20"/>
    </location>
</feature>
<dbReference type="AlphaFoldDB" id="A0AAN8GJX9"/>
<comment type="caution">
    <text evidence="2">The sequence shown here is derived from an EMBL/GenBank/DDBJ whole genome shotgun (WGS) entry which is preliminary data.</text>
</comment>
<evidence type="ECO:0000313" key="3">
    <source>
        <dbReference type="Proteomes" id="UP001347796"/>
    </source>
</evidence>
<dbReference type="Proteomes" id="UP001347796">
    <property type="component" value="Unassembled WGS sequence"/>
</dbReference>
<accession>A0AAN8GJX9</accession>